<evidence type="ECO:0000313" key="4">
    <source>
        <dbReference type="Proteomes" id="UP000631114"/>
    </source>
</evidence>
<evidence type="ECO:0000256" key="1">
    <source>
        <dbReference type="SAM" id="Phobius"/>
    </source>
</evidence>
<organism evidence="3 4">
    <name type="scientific">Coptis chinensis</name>
    <dbReference type="NCBI Taxonomy" id="261450"/>
    <lineage>
        <taxon>Eukaryota</taxon>
        <taxon>Viridiplantae</taxon>
        <taxon>Streptophyta</taxon>
        <taxon>Embryophyta</taxon>
        <taxon>Tracheophyta</taxon>
        <taxon>Spermatophyta</taxon>
        <taxon>Magnoliopsida</taxon>
        <taxon>Ranunculales</taxon>
        <taxon>Ranunculaceae</taxon>
        <taxon>Coptidoideae</taxon>
        <taxon>Coptis</taxon>
    </lineage>
</organism>
<dbReference type="PANTHER" id="PTHR45890:SF1">
    <property type="entry name" value="AARF DOMAIN CONTAINING KINASE 2"/>
    <property type="match status" value="1"/>
</dbReference>
<name>A0A835HS48_9MAGN</name>
<protein>
    <recommendedName>
        <fullName evidence="2">ABC1 atypical kinase-like domain-containing protein</fullName>
    </recommendedName>
</protein>
<keyword evidence="1" id="KW-0472">Membrane</keyword>
<proteinExistence type="predicted"/>
<dbReference type="InterPro" id="IPR004147">
    <property type="entry name" value="ABC1_dom"/>
</dbReference>
<keyword evidence="1" id="KW-1133">Transmembrane helix</keyword>
<feature type="non-terminal residue" evidence="3">
    <location>
        <position position="456"/>
    </location>
</feature>
<dbReference type="Pfam" id="PF03109">
    <property type="entry name" value="ABC1"/>
    <property type="match status" value="1"/>
</dbReference>
<dbReference type="SUPFAM" id="SSF56112">
    <property type="entry name" value="Protein kinase-like (PK-like)"/>
    <property type="match status" value="1"/>
</dbReference>
<feature type="domain" description="ABC1 atypical kinase-like" evidence="2">
    <location>
        <begin position="135"/>
        <end position="329"/>
    </location>
</feature>
<dbReference type="PANTHER" id="PTHR45890">
    <property type="entry name" value="AARF DOMAIN CONTAINING KINASE 2 (PREDICTED)"/>
    <property type="match status" value="1"/>
</dbReference>
<comment type="caution">
    <text evidence="3">The sequence shown here is derived from an EMBL/GenBank/DDBJ whole genome shotgun (WGS) entry which is preliminary data.</text>
</comment>
<dbReference type="InterPro" id="IPR052402">
    <property type="entry name" value="ADCK_kinase"/>
</dbReference>
<dbReference type="EMBL" id="JADFTS010000006">
    <property type="protein sequence ID" value="KAF9603634.1"/>
    <property type="molecule type" value="Genomic_DNA"/>
</dbReference>
<feature type="transmembrane region" description="Helical" evidence="1">
    <location>
        <begin position="59"/>
        <end position="82"/>
    </location>
</feature>
<accession>A0A835HS48</accession>
<dbReference type="InterPro" id="IPR011009">
    <property type="entry name" value="Kinase-like_dom_sf"/>
</dbReference>
<dbReference type="OrthoDB" id="1290869at2759"/>
<sequence>MQKRSFTDGLFGGKVVEAFSWYPFLRSNTAITLYSTVAAGGLVWKWMGWGRALLRVLKFLLELFISILFTPAIAMAPFANYFGPQYRKVWLNFVYADLEKAGPVFKKWGQWAATRRDLFPTDLCIELSKLQTIKAPEHRFDYTKETVEKAFWRNLLDIFEDFEEAPVGSGHVTQVHRATLRCHNPSKEEKPRVVAVKVRHPGVNELVMMDLSIVSFFAKILSWIIPTTTFKWSRFDETLHKFAVFMGSQVDLSRKAEVLSCFHHSLNGCFYLASPEPLYPLVHPDVLVETFEEGESLARLIQSDCSLNPSSKVRDNIVHDGSRLMCKMFLVVSNLKPSKLHVLYYCKHWHHRKAVLHGLVEMVAVPRVASTPTWTLANKFINMDMSPRNILFSTDKEKPRFVVLDVGMTSNISLAYAHNVVRIIRAAGRRDGHTAAEETLKLSKKQECPYPYAFIE</sequence>
<keyword evidence="4" id="KW-1185">Reference proteome</keyword>
<evidence type="ECO:0000313" key="3">
    <source>
        <dbReference type="EMBL" id="KAF9603634.1"/>
    </source>
</evidence>
<keyword evidence="1" id="KW-0812">Transmembrane</keyword>
<dbReference type="AlphaFoldDB" id="A0A835HS48"/>
<gene>
    <name evidence="3" type="ORF">IFM89_037147</name>
</gene>
<reference evidence="3 4" key="1">
    <citation type="submission" date="2020-10" db="EMBL/GenBank/DDBJ databases">
        <title>The Coptis chinensis genome and diversification of protoberbering-type alkaloids.</title>
        <authorList>
            <person name="Wang B."/>
            <person name="Shu S."/>
            <person name="Song C."/>
            <person name="Liu Y."/>
        </authorList>
    </citation>
    <scope>NUCLEOTIDE SEQUENCE [LARGE SCALE GENOMIC DNA]</scope>
    <source>
        <strain evidence="3">HL-2020</strain>
        <tissue evidence="3">Leaf</tissue>
    </source>
</reference>
<feature type="transmembrane region" description="Helical" evidence="1">
    <location>
        <begin position="29"/>
        <end position="47"/>
    </location>
</feature>
<dbReference type="Proteomes" id="UP000631114">
    <property type="component" value="Unassembled WGS sequence"/>
</dbReference>
<evidence type="ECO:0000259" key="2">
    <source>
        <dbReference type="Pfam" id="PF03109"/>
    </source>
</evidence>